<dbReference type="Proteomes" id="UP000006050">
    <property type="component" value="Chromosome"/>
</dbReference>
<dbReference type="STRING" id="866536.Belba_2519"/>
<dbReference type="PANTHER" id="PTHR40048">
    <property type="entry name" value="RHAMNOSYL O-METHYLTRANSFERASE"/>
    <property type="match status" value="1"/>
</dbReference>
<dbReference type="GO" id="GO:0008168">
    <property type="term" value="F:methyltransferase activity"/>
    <property type="evidence" value="ECO:0007669"/>
    <property type="project" value="UniProtKB-KW"/>
</dbReference>
<dbReference type="HOGENOM" id="CLU_070333_1_0_10"/>
<dbReference type="GO" id="GO:0032259">
    <property type="term" value="P:methylation"/>
    <property type="evidence" value="ECO:0007669"/>
    <property type="project" value="UniProtKB-KW"/>
</dbReference>
<reference evidence="4" key="1">
    <citation type="submission" date="2012-06" db="EMBL/GenBank/DDBJ databases">
        <title>The complete genome of Belliella baltica DSM 15883.</title>
        <authorList>
            <person name="Lucas S."/>
            <person name="Copeland A."/>
            <person name="Lapidus A."/>
            <person name="Goodwin L."/>
            <person name="Pitluck S."/>
            <person name="Peters L."/>
            <person name="Mikhailova N."/>
            <person name="Davenport K."/>
            <person name="Kyrpides N."/>
            <person name="Mavromatis K."/>
            <person name="Pagani I."/>
            <person name="Ivanova N."/>
            <person name="Ovchinnikova G."/>
            <person name="Zeytun A."/>
            <person name="Detter J.C."/>
            <person name="Han C."/>
            <person name="Land M."/>
            <person name="Hauser L."/>
            <person name="Markowitz V."/>
            <person name="Cheng J.-F."/>
            <person name="Hugenholtz P."/>
            <person name="Woyke T."/>
            <person name="Wu D."/>
            <person name="Tindall B."/>
            <person name="Pomrenke H."/>
            <person name="Brambilla E."/>
            <person name="Klenk H.-P."/>
            <person name="Eisen J.A."/>
        </authorList>
    </citation>
    <scope>NUCLEOTIDE SEQUENCE [LARGE SCALE GENOMIC DNA]</scope>
    <source>
        <strain evidence="4">DSM 15883 / CIP 108006 / LMG 21964 / BA134</strain>
    </source>
</reference>
<dbReference type="Gene3D" id="3.40.50.150">
    <property type="entry name" value="Vaccinia Virus protein VP39"/>
    <property type="match status" value="1"/>
</dbReference>
<keyword evidence="4" id="KW-1185">Reference proteome</keyword>
<sequence>MNNKNNHELFEFLKYHKRITGPDSWVDHIPFVKYLINIKKSNLIVELGTHTGNSFCGILEAIKEFQPSSKAYAIDTWEGDDHAGFYEDSVFTNLNKYIEDNYSQNGFLIRKRFDEALNMFSDNSIDILHIDGLHTYEAVKNDFVTWRSKVKSDGVILFHDTCVLKDGFGVHIFWEEIKDDFINYNFLFGNGLGVISLDLNNTSEVNILLRNLNENIMYQGFFSELANNRQLKNLLKKSNYKLENVRKSRFIKIWNFLRKSFGIKTIEL</sequence>
<dbReference type="InterPro" id="IPR029063">
    <property type="entry name" value="SAM-dependent_MTases_sf"/>
</dbReference>
<organism evidence="3 4">
    <name type="scientific">Belliella baltica (strain DSM 15883 / CIP 108006 / LMG 21964 / BA134)</name>
    <dbReference type="NCBI Taxonomy" id="866536"/>
    <lineage>
        <taxon>Bacteria</taxon>
        <taxon>Pseudomonadati</taxon>
        <taxon>Bacteroidota</taxon>
        <taxon>Cytophagia</taxon>
        <taxon>Cytophagales</taxon>
        <taxon>Cyclobacteriaceae</taxon>
        <taxon>Belliella</taxon>
    </lineage>
</organism>
<dbReference type="SUPFAM" id="SSF53335">
    <property type="entry name" value="S-adenosyl-L-methionine-dependent methyltransferases"/>
    <property type="match status" value="1"/>
</dbReference>
<accession>I3Z754</accession>
<dbReference type="KEGG" id="bbd:Belba_2519"/>
<evidence type="ECO:0000313" key="3">
    <source>
        <dbReference type="EMBL" id="AFL85072.1"/>
    </source>
</evidence>
<evidence type="ECO:0000256" key="2">
    <source>
        <dbReference type="ARBA" id="ARBA00022679"/>
    </source>
</evidence>
<dbReference type="AlphaFoldDB" id="I3Z754"/>
<evidence type="ECO:0000256" key="1">
    <source>
        <dbReference type="ARBA" id="ARBA00022603"/>
    </source>
</evidence>
<dbReference type="GO" id="GO:0071770">
    <property type="term" value="P:DIM/DIP cell wall layer assembly"/>
    <property type="evidence" value="ECO:0007669"/>
    <property type="project" value="TreeGrafter"/>
</dbReference>
<evidence type="ECO:0008006" key="5">
    <source>
        <dbReference type="Google" id="ProtNLM"/>
    </source>
</evidence>
<dbReference type="GO" id="GO:0005886">
    <property type="term" value="C:plasma membrane"/>
    <property type="evidence" value="ECO:0007669"/>
    <property type="project" value="TreeGrafter"/>
</dbReference>
<dbReference type="Pfam" id="PF13578">
    <property type="entry name" value="Methyltransf_24"/>
    <property type="match status" value="1"/>
</dbReference>
<keyword evidence="1" id="KW-0489">Methyltransferase</keyword>
<protein>
    <recommendedName>
        <fullName evidence="5">Class I SAM-dependent methyltransferase</fullName>
    </recommendedName>
</protein>
<gene>
    <name evidence="3" type="ordered locus">Belba_2519</name>
</gene>
<keyword evidence="2" id="KW-0808">Transferase</keyword>
<evidence type="ECO:0000313" key="4">
    <source>
        <dbReference type="Proteomes" id="UP000006050"/>
    </source>
</evidence>
<proteinExistence type="predicted"/>
<name>I3Z754_BELBD</name>
<dbReference type="eggNOG" id="COG4122">
    <property type="taxonomic scope" value="Bacteria"/>
</dbReference>
<dbReference type="RefSeq" id="WP_014773028.1">
    <property type="nucleotide sequence ID" value="NC_018010.1"/>
</dbReference>
<dbReference type="PANTHER" id="PTHR40048:SF1">
    <property type="entry name" value="RHAMNOSYL O-METHYLTRANSFERASE"/>
    <property type="match status" value="1"/>
</dbReference>
<dbReference type="OrthoDB" id="5464618at2"/>
<dbReference type="EMBL" id="CP003281">
    <property type="protein sequence ID" value="AFL85072.1"/>
    <property type="molecule type" value="Genomic_DNA"/>
</dbReference>
<dbReference type="PATRIC" id="fig|866536.3.peg.2598"/>